<dbReference type="AlphaFoldDB" id="A0AAD1U6H4"/>
<reference evidence="3" key="1">
    <citation type="submission" date="2023-07" db="EMBL/GenBank/DDBJ databases">
        <authorList>
            <consortium name="AG Swart"/>
            <person name="Singh M."/>
            <person name="Singh A."/>
            <person name="Seah K."/>
            <person name="Emmerich C."/>
        </authorList>
    </citation>
    <scope>NUCLEOTIDE SEQUENCE</scope>
    <source>
        <strain evidence="3">DP1</strain>
    </source>
</reference>
<dbReference type="InterPro" id="IPR032942">
    <property type="entry name" value="BPI/LBP/Plunc"/>
</dbReference>
<dbReference type="InterPro" id="IPR001124">
    <property type="entry name" value="Lipid-bd_serum_glycop_C"/>
</dbReference>
<gene>
    <name evidence="3" type="ORF">ECRASSUSDP1_LOCUS1253</name>
</gene>
<protein>
    <recommendedName>
        <fullName evidence="2">Lipid-binding serum glycoprotein C-terminal domain-containing protein</fullName>
    </recommendedName>
</protein>
<evidence type="ECO:0000313" key="4">
    <source>
        <dbReference type="Proteomes" id="UP001295684"/>
    </source>
</evidence>
<feature type="chain" id="PRO_5042104848" description="Lipid-binding serum glycoprotein C-terminal domain-containing protein" evidence="1">
    <location>
        <begin position="17"/>
        <end position="582"/>
    </location>
</feature>
<sequence length="582" mass="64590">MFKVLLLSLLLATSLAVELESDAPNTCENNANFSDEPGMINAGVSFAINENFFNKLLTDLLPNVLKLIGDEFNTTKVYELDLDMITLFISKPSLIINTINYDPDLTKANLYHENNSVGFHIVDSKVNLTLDYDVFTDPLLIDDIGKVDVGYEKLNLDITFGMGASKDDPSQFAIEVSQSSLSIDPKSVRIDLTNENDFNKLVVSVVNAILPPIANLVGTALSEYLQNLVDLVTGLVKWPLVIKDISVDLSFKEWPVVTNDTYLTISSVGKISLAEKDHPFVNTALLPQWVPDGKDFQVFISDYTIRSALATISQIDMDPLTITKKDTKIMSTSYLNSFFPGLSKEFGKNKDCKLDIRLSSDPLPELSITPKGIDTSTSVLMSLSCDRGSENFEEAFTFKVNAKIIAILDINECLTIKMKINDLKIKVTEIVNSNIGKIDIKKLNSIMSLLLNLIKTLVNTLLSRGIDLSIFLRNLPAALKDIHISPRDGYYLLMANPYFDTQSVPRLLELLAGDEGLLKSDRTHPEIVKKSLAKGLSAFYETFDKHTHLNRPGAAPLKALIGAFEIYQPLIARGEEAHRNME</sequence>
<accession>A0AAD1U6H4</accession>
<keyword evidence="1" id="KW-0732">Signal</keyword>
<keyword evidence="4" id="KW-1185">Reference proteome</keyword>
<proteinExistence type="predicted"/>
<dbReference type="GO" id="GO:0005615">
    <property type="term" value="C:extracellular space"/>
    <property type="evidence" value="ECO:0007669"/>
    <property type="project" value="TreeGrafter"/>
</dbReference>
<dbReference type="EMBL" id="CAMPGE010001186">
    <property type="protein sequence ID" value="CAI2359959.1"/>
    <property type="molecule type" value="Genomic_DNA"/>
</dbReference>
<feature type="signal peptide" evidence="1">
    <location>
        <begin position="1"/>
        <end position="16"/>
    </location>
</feature>
<organism evidence="3 4">
    <name type="scientific">Euplotes crassus</name>
    <dbReference type="NCBI Taxonomy" id="5936"/>
    <lineage>
        <taxon>Eukaryota</taxon>
        <taxon>Sar</taxon>
        <taxon>Alveolata</taxon>
        <taxon>Ciliophora</taxon>
        <taxon>Intramacronucleata</taxon>
        <taxon>Spirotrichea</taxon>
        <taxon>Hypotrichia</taxon>
        <taxon>Euplotida</taxon>
        <taxon>Euplotidae</taxon>
        <taxon>Moneuplotes</taxon>
    </lineage>
</organism>
<dbReference type="PANTHER" id="PTHR10504">
    <property type="entry name" value="BACTERICIDAL PERMEABILITY-INCREASING BPI PROTEIN-RELATED"/>
    <property type="match status" value="1"/>
</dbReference>
<comment type="caution">
    <text evidence="3">The sequence shown here is derived from an EMBL/GenBank/DDBJ whole genome shotgun (WGS) entry which is preliminary data.</text>
</comment>
<evidence type="ECO:0000256" key="1">
    <source>
        <dbReference type="SAM" id="SignalP"/>
    </source>
</evidence>
<dbReference type="PANTHER" id="PTHR10504:SF133">
    <property type="entry name" value="LIPID-BINDING SERUM GLYCOPROTEIN C-TERMINAL DOMAIN-CONTAINING PROTEIN"/>
    <property type="match status" value="1"/>
</dbReference>
<dbReference type="InterPro" id="IPR017943">
    <property type="entry name" value="Bactericidal_perm-incr_a/b_dom"/>
</dbReference>
<evidence type="ECO:0000313" key="3">
    <source>
        <dbReference type="EMBL" id="CAI2359959.1"/>
    </source>
</evidence>
<dbReference type="SMART" id="SM00329">
    <property type="entry name" value="BPI2"/>
    <property type="match status" value="1"/>
</dbReference>
<dbReference type="Gene3D" id="3.15.20.10">
    <property type="entry name" value="Bactericidal permeability-increasing protein, domain 2"/>
    <property type="match status" value="1"/>
</dbReference>
<feature type="domain" description="Lipid-binding serum glycoprotein C-terminal" evidence="2">
    <location>
        <begin position="290"/>
        <end position="495"/>
    </location>
</feature>
<evidence type="ECO:0000259" key="2">
    <source>
        <dbReference type="SMART" id="SM00329"/>
    </source>
</evidence>
<dbReference type="Proteomes" id="UP001295684">
    <property type="component" value="Unassembled WGS sequence"/>
</dbReference>
<dbReference type="SUPFAM" id="SSF55394">
    <property type="entry name" value="Bactericidal permeability-increasing protein, BPI"/>
    <property type="match status" value="2"/>
</dbReference>
<dbReference type="GO" id="GO:0008289">
    <property type="term" value="F:lipid binding"/>
    <property type="evidence" value="ECO:0007669"/>
    <property type="project" value="InterPro"/>
</dbReference>
<name>A0AAD1U6H4_EUPCR</name>